<dbReference type="RefSeq" id="WP_157748937.1">
    <property type="nucleotide sequence ID" value="NZ_LT607413.1"/>
</dbReference>
<gene>
    <name evidence="1" type="ORF">GA0070618_2270</name>
</gene>
<keyword evidence="1" id="KW-0808">Transferase</keyword>
<sequence>MDRPNWAPEGVDLHQPSIARVYDYFLGGSHNVAADRQLGEFMLTTEPQFPQLVRANREFLVRAVRLLVAQGVRQFVDIGSGIPTFNNTHEVAQNAAPDARVVYVDVDPVAVAHSREILAGNDRVAVIQADVRDPDKILSDPALRALIDLSEPVGVLLLGLLHYIPDSAQPGGIVGRLRDATAPGSFLVLSHSSWSTAIPDMAQMQDKYNTEVGAELTPRSRDEIVALFDGYELVEPGVVEYPDWRPHDDTVAIAPGGILTFYVAVGRKPGPTEGPTD</sequence>
<proteinExistence type="predicted"/>
<dbReference type="Gene3D" id="3.40.50.150">
    <property type="entry name" value="Vaccinia Virus protein VP39"/>
    <property type="match status" value="1"/>
</dbReference>
<name>A0A1C4WL24_MICEC</name>
<keyword evidence="2" id="KW-1185">Reference proteome</keyword>
<evidence type="ECO:0000313" key="1">
    <source>
        <dbReference type="EMBL" id="SCE96591.1"/>
    </source>
</evidence>
<keyword evidence="1" id="KW-0489">Methyltransferase</keyword>
<dbReference type="InParanoid" id="A0A1C4WL24"/>
<dbReference type="GO" id="GO:0008168">
    <property type="term" value="F:methyltransferase activity"/>
    <property type="evidence" value="ECO:0007669"/>
    <property type="project" value="UniProtKB-KW"/>
</dbReference>
<dbReference type="SUPFAM" id="SSF53335">
    <property type="entry name" value="S-adenosyl-L-methionine-dependent methyltransferases"/>
    <property type="match status" value="1"/>
</dbReference>
<dbReference type="EMBL" id="LT607413">
    <property type="protein sequence ID" value="SCE96591.1"/>
    <property type="molecule type" value="Genomic_DNA"/>
</dbReference>
<evidence type="ECO:0000313" key="2">
    <source>
        <dbReference type="Proteomes" id="UP000198253"/>
    </source>
</evidence>
<dbReference type="PIRSF" id="PIRSF017393">
    <property type="entry name" value="MTase_SAV2177"/>
    <property type="match status" value="1"/>
</dbReference>
<organism evidence="1 2">
    <name type="scientific">Micromonospora echinospora</name>
    <name type="common">Micromonospora purpurea</name>
    <dbReference type="NCBI Taxonomy" id="1877"/>
    <lineage>
        <taxon>Bacteria</taxon>
        <taxon>Bacillati</taxon>
        <taxon>Actinomycetota</taxon>
        <taxon>Actinomycetes</taxon>
        <taxon>Micromonosporales</taxon>
        <taxon>Micromonosporaceae</taxon>
        <taxon>Micromonospora</taxon>
    </lineage>
</organism>
<dbReference type="AlphaFoldDB" id="A0A1C4WL24"/>
<dbReference type="Pfam" id="PF04672">
    <property type="entry name" value="Methyltransf_19"/>
    <property type="match status" value="1"/>
</dbReference>
<accession>A0A1C4WL24</accession>
<protein>
    <submittedName>
        <fullName evidence="1">O-Methyltransferase involved in polyketide biosynthesis</fullName>
    </submittedName>
</protein>
<dbReference type="InterPro" id="IPR029063">
    <property type="entry name" value="SAM-dependent_MTases_sf"/>
</dbReference>
<reference evidence="2" key="1">
    <citation type="submission" date="2016-06" db="EMBL/GenBank/DDBJ databases">
        <authorList>
            <person name="Varghese N."/>
            <person name="Submissions Spin"/>
        </authorList>
    </citation>
    <scope>NUCLEOTIDE SEQUENCE [LARGE SCALE GENOMIC DNA]</scope>
    <source>
        <strain evidence="2">DSM 43816</strain>
    </source>
</reference>
<dbReference type="InterPro" id="IPR006764">
    <property type="entry name" value="SAM_dep_MeTrfase_SAV2177_type"/>
</dbReference>
<dbReference type="GO" id="GO:0032259">
    <property type="term" value="P:methylation"/>
    <property type="evidence" value="ECO:0007669"/>
    <property type="project" value="UniProtKB-KW"/>
</dbReference>
<dbReference type="Proteomes" id="UP000198253">
    <property type="component" value="Chromosome I"/>
</dbReference>
<dbReference type="CDD" id="cd02440">
    <property type="entry name" value="AdoMet_MTases"/>
    <property type="match status" value="1"/>
</dbReference>